<proteinExistence type="predicted"/>
<gene>
    <name evidence="1" type="ORF">PAXRUDRAFT_173454</name>
</gene>
<dbReference type="AlphaFoldDB" id="A0A0D0D588"/>
<reference evidence="1 2" key="1">
    <citation type="submission" date="2014-04" db="EMBL/GenBank/DDBJ databases">
        <authorList>
            <consortium name="DOE Joint Genome Institute"/>
            <person name="Kuo A."/>
            <person name="Kohler A."/>
            <person name="Jargeat P."/>
            <person name="Nagy L.G."/>
            <person name="Floudas D."/>
            <person name="Copeland A."/>
            <person name="Barry K.W."/>
            <person name="Cichocki N."/>
            <person name="Veneault-Fourrey C."/>
            <person name="LaButti K."/>
            <person name="Lindquist E.A."/>
            <person name="Lipzen A."/>
            <person name="Lundell T."/>
            <person name="Morin E."/>
            <person name="Murat C."/>
            <person name="Sun H."/>
            <person name="Tunlid A."/>
            <person name="Henrissat B."/>
            <person name="Grigoriev I.V."/>
            <person name="Hibbett D.S."/>
            <person name="Martin F."/>
            <person name="Nordberg H.P."/>
            <person name="Cantor M.N."/>
            <person name="Hua S.X."/>
        </authorList>
    </citation>
    <scope>NUCLEOTIDE SEQUENCE [LARGE SCALE GENOMIC DNA]</scope>
    <source>
        <strain evidence="1 2">Ve08.2h10</strain>
    </source>
</reference>
<evidence type="ECO:0000313" key="2">
    <source>
        <dbReference type="Proteomes" id="UP000054538"/>
    </source>
</evidence>
<name>A0A0D0D588_9AGAM</name>
<keyword evidence="2" id="KW-1185">Reference proteome</keyword>
<dbReference type="HOGENOM" id="CLU_1478489_0_0_1"/>
<feature type="non-terminal residue" evidence="1">
    <location>
        <position position="183"/>
    </location>
</feature>
<accession>A0A0D0D588</accession>
<dbReference type="EMBL" id="KN828266">
    <property type="protein sequence ID" value="KIK75214.1"/>
    <property type="molecule type" value="Genomic_DNA"/>
</dbReference>
<organism evidence="1 2">
    <name type="scientific">Paxillus rubicundulus Ve08.2h10</name>
    <dbReference type="NCBI Taxonomy" id="930991"/>
    <lineage>
        <taxon>Eukaryota</taxon>
        <taxon>Fungi</taxon>
        <taxon>Dikarya</taxon>
        <taxon>Basidiomycota</taxon>
        <taxon>Agaricomycotina</taxon>
        <taxon>Agaricomycetes</taxon>
        <taxon>Agaricomycetidae</taxon>
        <taxon>Boletales</taxon>
        <taxon>Paxilineae</taxon>
        <taxon>Paxillaceae</taxon>
        <taxon>Paxillus</taxon>
    </lineage>
</organism>
<evidence type="ECO:0000313" key="1">
    <source>
        <dbReference type="EMBL" id="KIK75214.1"/>
    </source>
</evidence>
<dbReference type="Proteomes" id="UP000054538">
    <property type="component" value="Unassembled WGS sequence"/>
</dbReference>
<dbReference type="InParanoid" id="A0A0D0D588"/>
<reference evidence="2" key="2">
    <citation type="submission" date="2015-01" db="EMBL/GenBank/DDBJ databases">
        <title>Evolutionary Origins and Diversification of the Mycorrhizal Mutualists.</title>
        <authorList>
            <consortium name="DOE Joint Genome Institute"/>
            <consortium name="Mycorrhizal Genomics Consortium"/>
            <person name="Kohler A."/>
            <person name="Kuo A."/>
            <person name="Nagy L.G."/>
            <person name="Floudas D."/>
            <person name="Copeland A."/>
            <person name="Barry K.W."/>
            <person name="Cichocki N."/>
            <person name="Veneault-Fourrey C."/>
            <person name="LaButti K."/>
            <person name="Lindquist E.A."/>
            <person name="Lipzen A."/>
            <person name="Lundell T."/>
            <person name="Morin E."/>
            <person name="Murat C."/>
            <person name="Riley R."/>
            <person name="Ohm R."/>
            <person name="Sun H."/>
            <person name="Tunlid A."/>
            <person name="Henrissat B."/>
            <person name="Grigoriev I.V."/>
            <person name="Hibbett D.S."/>
            <person name="Martin F."/>
        </authorList>
    </citation>
    <scope>NUCLEOTIDE SEQUENCE [LARGE SCALE GENOMIC DNA]</scope>
    <source>
        <strain evidence="2">Ve08.2h10</strain>
    </source>
</reference>
<sequence length="183" mass="20289">DELPVCLCVAPGAPLGLRVYKFTIEQPFCLLSFTQHGIHTGLQVRQLLVNERPPLLPPGPSVQLPLDQQPSALHFTAHNDLHIVHKHPGSIAQAFSTPGEHEEYFLCDHYERPRVDPTRLDFLAQALGQHFCELDHDFSQEVEAGQVRIAGRFHHGFVAHLHDVGKGSVSEGHVVNIASRIDG</sequence>
<protein>
    <submittedName>
        <fullName evidence="1">Uncharacterized protein</fullName>
    </submittedName>
</protein>